<comment type="caution">
    <text evidence="2">The sequence shown here is derived from an EMBL/GenBank/DDBJ whole genome shotgun (WGS) entry which is preliminary data.</text>
</comment>
<dbReference type="EMBL" id="SRLO01000611">
    <property type="protein sequence ID" value="TNN50611.1"/>
    <property type="molecule type" value="Genomic_DNA"/>
</dbReference>
<keyword evidence="3" id="KW-1185">Reference proteome</keyword>
<protein>
    <submittedName>
        <fullName evidence="2">Uncharacterized protein</fullName>
    </submittedName>
</protein>
<proteinExistence type="predicted"/>
<dbReference type="AlphaFoldDB" id="A0A4Z2GBM8"/>
<gene>
    <name evidence="2" type="ORF">EYF80_039185</name>
</gene>
<feature type="compositionally biased region" description="Basic and acidic residues" evidence="1">
    <location>
        <begin position="11"/>
        <end position="27"/>
    </location>
</feature>
<evidence type="ECO:0000256" key="1">
    <source>
        <dbReference type="SAM" id="MobiDB-lite"/>
    </source>
</evidence>
<feature type="region of interest" description="Disordered" evidence="1">
    <location>
        <begin position="1"/>
        <end position="33"/>
    </location>
</feature>
<organism evidence="2 3">
    <name type="scientific">Liparis tanakae</name>
    <name type="common">Tanaka's snailfish</name>
    <dbReference type="NCBI Taxonomy" id="230148"/>
    <lineage>
        <taxon>Eukaryota</taxon>
        <taxon>Metazoa</taxon>
        <taxon>Chordata</taxon>
        <taxon>Craniata</taxon>
        <taxon>Vertebrata</taxon>
        <taxon>Euteleostomi</taxon>
        <taxon>Actinopterygii</taxon>
        <taxon>Neopterygii</taxon>
        <taxon>Teleostei</taxon>
        <taxon>Neoteleostei</taxon>
        <taxon>Acanthomorphata</taxon>
        <taxon>Eupercaria</taxon>
        <taxon>Perciformes</taxon>
        <taxon>Cottioidei</taxon>
        <taxon>Cottales</taxon>
        <taxon>Liparidae</taxon>
        <taxon>Liparis</taxon>
    </lineage>
</organism>
<evidence type="ECO:0000313" key="3">
    <source>
        <dbReference type="Proteomes" id="UP000314294"/>
    </source>
</evidence>
<sequence>MAEVGTRVSRHSAEGKDTSQEARRAESGAEAPRFKRKSYWSRFTVPSYLDKVLLEGAQGRTHNIPRRLSDTLTERVRPGEKASLFHGALH</sequence>
<accession>A0A4Z2GBM8</accession>
<evidence type="ECO:0000313" key="2">
    <source>
        <dbReference type="EMBL" id="TNN50611.1"/>
    </source>
</evidence>
<name>A0A4Z2GBM8_9TELE</name>
<reference evidence="2 3" key="1">
    <citation type="submission" date="2019-03" db="EMBL/GenBank/DDBJ databases">
        <title>First draft genome of Liparis tanakae, snailfish: a comprehensive survey of snailfish specific genes.</title>
        <authorList>
            <person name="Kim W."/>
            <person name="Song I."/>
            <person name="Jeong J.-H."/>
            <person name="Kim D."/>
            <person name="Kim S."/>
            <person name="Ryu S."/>
            <person name="Song J.Y."/>
            <person name="Lee S.K."/>
        </authorList>
    </citation>
    <scope>NUCLEOTIDE SEQUENCE [LARGE SCALE GENOMIC DNA]</scope>
    <source>
        <tissue evidence="2">Muscle</tissue>
    </source>
</reference>
<dbReference type="Proteomes" id="UP000314294">
    <property type="component" value="Unassembled WGS sequence"/>
</dbReference>